<reference evidence="2 3" key="1">
    <citation type="journal article" date="2018" name="ISME J.">
        <title>Endosymbiont genomes yield clues of tubeworm success.</title>
        <authorList>
            <person name="Li Y."/>
            <person name="Liles M.R."/>
            <person name="Halanych K.M."/>
        </authorList>
    </citation>
    <scope>NUCLEOTIDE SEQUENCE [LARGE SCALE GENOMIC DNA]</scope>
    <source>
        <strain evidence="2">A1462</strain>
    </source>
</reference>
<dbReference type="AlphaFoldDB" id="A0A370D9C1"/>
<dbReference type="Pfam" id="PF05016">
    <property type="entry name" value="ParE_toxin"/>
    <property type="match status" value="1"/>
</dbReference>
<evidence type="ECO:0000313" key="2">
    <source>
        <dbReference type="EMBL" id="RDH80887.1"/>
    </source>
</evidence>
<dbReference type="InterPro" id="IPR035093">
    <property type="entry name" value="RelE/ParE_toxin_dom_sf"/>
</dbReference>
<dbReference type="Gene3D" id="3.30.2310.20">
    <property type="entry name" value="RelE-like"/>
    <property type="match status" value="1"/>
</dbReference>
<dbReference type="EMBL" id="QFXE01000023">
    <property type="protein sequence ID" value="RDH80887.1"/>
    <property type="molecule type" value="Genomic_DNA"/>
</dbReference>
<accession>A0A370D9C1</accession>
<comment type="caution">
    <text evidence="2">The sequence shown here is derived from an EMBL/GenBank/DDBJ whole genome shotgun (WGS) entry which is preliminary data.</text>
</comment>
<sequence length="93" mass="11224">MKLRYTDRAKDDVEIAFVWYEKKRRGLGFEFLDCLEIAVKSILENPEMYKIYYSIFRGCVIRRFPFSVFYAVEDTEIVVHSIFDNRQDPEKKP</sequence>
<evidence type="ECO:0000256" key="1">
    <source>
        <dbReference type="ARBA" id="ARBA00022649"/>
    </source>
</evidence>
<dbReference type="InterPro" id="IPR007712">
    <property type="entry name" value="RelE/ParE_toxin"/>
</dbReference>
<keyword evidence="1" id="KW-1277">Toxin-antitoxin system</keyword>
<organism evidence="2 3">
    <name type="scientific">endosymbiont of Escarpia spicata</name>
    <dbReference type="NCBI Taxonomy" id="2200908"/>
    <lineage>
        <taxon>Bacteria</taxon>
        <taxon>Pseudomonadati</taxon>
        <taxon>Pseudomonadota</taxon>
        <taxon>Gammaproteobacteria</taxon>
        <taxon>sulfur-oxidizing symbionts</taxon>
    </lineage>
</organism>
<evidence type="ECO:0000313" key="3">
    <source>
        <dbReference type="Proteomes" id="UP000254771"/>
    </source>
</evidence>
<gene>
    <name evidence="2" type="ORF">DIZ78_17650</name>
</gene>
<proteinExistence type="predicted"/>
<keyword evidence="3" id="KW-1185">Reference proteome</keyword>
<protein>
    <submittedName>
        <fullName evidence="2">Recombinase</fullName>
    </submittedName>
</protein>
<dbReference type="Proteomes" id="UP000254771">
    <property type="component" value="Unassembled WGS sequence"/>
</dbReference>
<name>A0A370D9C1_9GAMM</name>